<dbReference type="PRINTS" id="PR00691">
    <property type="entry name" value="ADHESINB"/>
</dbReference>
<keyword evidence="8" id="KW-1185">Reference proteome</keyword>
<dbReference type="InterPro" id="IPR006129">
    <property type="entry name" value="AdhesinB"/>
</dbReference>
<evidence type="ECO:0000313" key="7">
    <source>
        <dbReference type="EMBL" id="ALC06743.1"/>
    </source>
</evidence>
<dbReference type="GO" id="GO:0030001">
    <property type="term" value="P:metal ion transport"/>
    <property type="evidence" value="ECO:0007669"/>
    <property type="project" value="InterPro"/>
</dbReference>
<evidence type="ECO:0000256" key="3">
    <source>
        <dbReference type="ARBA" id="ARBA00022723"/>
    </source>
</evidence>
<comment type="subcellular location">
    <subcellularLocation>
        <location evidence="1">Cell envelope</location>
    </subcellularLocation>
</comment>
<organism evidence="7 8">
    <name type="scientific">Corynebacterium deserti GIMN1.010</name>
    <dbReference type="NCBI Taxonomy" id="931089"/>
    <lineage>
        <taxon>Bacteria</taxon>
        <taxon>Bacillati</taxon>
        <taxon>Actinomycetota</taxon>
        <taxon>Actinomycetes</taxon>
        <taxon>Mycobacteriales</taxon>
        <taxon>Corynebacteriaceae</taxon>
        <taxon>Corynebacterium</taxon>
    </lineage>
</organism>
<dbReference type="KEGG" id="cdx:CDES_11955"/>
<dbReference type="InterPro" id="IPR050492">
    <property type="entry name" value="Bact_metal-bind_prot9"/>
</dbReference>
<dbReference type="GO" id="GO:0046872">
    <property type="term" value="F:metal ion binding"/>
    <property type="evidence" value="ECO:0007669"/>
    <property type="project" value="UniProtKB-KW"/>
</dbReference>
<evidence type="ECO:0000256" key="2">
    <source>
        <dbReference type="ARBA" id="ARBA00022448"/>
    </source>
</evidence>
<dbReference type="STRING" id="931089.CDES_11955"/>
<dbReference type="PANTHER" id="PTHR42953">
    <property type="entry name" value="HIGH-AFFINITY ZINC UPTAKE SYSTEM PROTEIN ZNUA-RELATED"/>
    <property type="match status" value="1"/>
</dbReference>
<gene>
    <name evidence="7" type="ORF">CDES_11955</name>
</gene>
<proteinExistence type="inferred from homology"/>
<evidence type="ECO:0000256" key="5">
    <source>
        <dbReference type="RuleBase" id="RU003512"/>
    </source>
</evidence>
<keyword evidence="2 5" id="KW-0813">Transport</keyword>
<dbReference type="InterPro" id="IPR006128">
    <property type="entry name" value="Lipoprotein_PsaA-like"/>
</dbReference>
<dbReference type="PROSITE" id="PS51257">
    <property type="entry name" value="PROKAR_LIPOPROTEIN"/>
    <property type="match status" value="1"/>
</dbReference>
<evidence type="ECO:0000256" key="6">
    <source>
        <dbReference type="SAM" id="SignalP"/>
    </source>
</evidence>
<dbReference type="GO" id="GO:0030313">
    <property type="term" value="C:cell envelope"/>
    <property type="evidence" value="ECO:0007669"/>
    <property type="project" value="UniProtKB-SubCell"/>
</dbReference>
<evidence type="ECO:0000313" key="8">
    <source>
        <dbReference type="Proteomes" id="UP000068067"/>
    </source>
</evidence>
<evidence type="ECO:0008006" key="9">
    <source>
        <dbReference type="Google" id="ProtNLM"/>
    </source>
</evidence>
<dbReference type="PATRIC" id="fig|931089.4.peg.2410"/>
<comment type="similarity">
    <text evidence="5">Belongs to the bacterial solute-binding protein 9 family.</text>
</comment>
<keyword evidence="3" id="KW-0479">Metal-binding</keyword>
<sequence length="301" mass="32097">MKKLLWTLPVIALTVAGCSSTTSDAAAADDSLTIVTSTQVWADIASAVAPDITVAPIVTDGDSDPHSFEPSAADMARVSEADIIVVGGGGYDSWLYDSLPEDDSRIIHALDLSEHDHEGDEADTDEHAGHDHADVDNEHVWYSTEHVASVAQDLADKIVKLDPEAQVTPEVVTEKMNELHNSIHNIPAVSYAQTETIADHLLSHSELVDATPAGYRASTLSHGEPTAADIAEFQDAIRNGDIDILINNPQSAAAVSTSLVELAEENNVPVVEIYESPQSDENFLDVFTQAVDDLTAAANQV</sequence>
<dbReference type="Pfam" id="PF01297">
    <property type="entry name" value="ZnuA"/>
    <property type="match status" value="1"/>
</dbReference>
<dbReference type="PANTHER" id="PTHR42953:SF1">
    <property type="entry name" value="METAL-BINDING PROTEIN HI_0362-RELATED"/>
    <property type="match status" value="1"/>
</dbReference>
<dbReference type="Proteomes" id="UP000068067">
    <property type="component" value="Chromosome"/>
</dbReference>
<dbReference type="AlphaFoldDB" id="A0A0M3QA60"/>
<dbReference type="InterPro" id="IPR006127">
    <property type="entry name" value="ZnuA-like"/>
</dbReference>
<feature type="signal peptide" evidence="6">
    <location>
        <begin position="1"/>
        <end position="27"/>
    </location>
</feature>
<dbReference type="GO" id="GO:0007155">
    <property type="term" value="P:cell adhesion"/>
    <property type="evidence" value="ECO:0007669"/>
    <property type="project" value="InterPro"/>
</dbReference>
<dbReference type="PRINTS" id="PR00690">
    <property type="entry name" value="ADHESNFAMILY"/>
</dbReference>
<evidence type="ECO:0000256" key="4">
    <source>
        <dbReference type="ARBA" id="ARBA00022729"/>
    </source>
</evidence>
<dbReference type="EMBL" id="CP009220">
    <property type="protein sequence ID" value="ALC06743.1"/>
    <property type="molecule type" value="Genomic_DNA"/>
</dbReference>
<dbReference type="Gene3D" id="3.40.50.1980">
    <property type="entry name" value="Nitrogenase molybdenum iron protein domain"/>
    <property type="match status" value="1"/>
</dbReference>
<feature type="chain" id="PRO_5005787474" description="ABC transporter substrate-binding protein" evidence="6">
    <location>
        <begin position="28"/>
        <end position="301"/>
    </location>
</feature>
<name>A0A0M3QA60_9CORY</name>
<keyword evidence="4 6" id="KW-0732">Signal</keyword>
<evidence type="ECO:0000256" key="1">
    <source>
        <dbReference type="ARBA" id="ARBA00004196"/>
    </source>
</evidence>
<reference evidence="7 8" key="1">
    <citation type="submission" date="2014-08" db="EMBL/GenBank/DDBJ databases">
        <title>Complete genome sequence of Corynebacterium deserti GIMN1.010 (=DSM 45689), isolated from desert sand in western China.</title>
        <authorList>
            <person name="Ruckert C."/>
            <person name="Albersmeier A."/>
            <person name="Kalinowski J."/>
        </authorList>
    </citation>
    <scope>NUCLEOTIDE SEQUENCE [LARGE SCALE GENOMIC DNA]</scope>
    <source>
        <strain evidence="7 8">GIMN1.010</strain>
    </source>
</reference>
<protein>
    <recommendedName>
        <fullName evidence="9">ABC transporter substrate-binding protein</fullName>
    </recommendedName>
</protein>
<dbReference type="SUPFAM" id="SSF53807">
    <property type="entry name" value="Helical backbone' metal receptor"/>
    <property type="match status" value="1"/>
</dbReference>
<accession>A0A0M3QA60</accession>